<keyword evidence="1" id="KW-1133">Transmembrane helix</keyword>
<organism evidence="2 3">
    <name type="scientific">Acorus gramineus</name>
    <name type="common">Dwarf sweet flag</name>
    <dbReference type="NCBI Taxonomy" id="55184"/>
    <lineage>
        <taxon>Eukaryota</taxon>
        <taxon>Viridiplantae</taxon>
        <taxon>Streptophyta</taxon>
        <taxon>Embryophyta</taxon>
        <taxon>Tracheophyta</taxon>
        <taxon>Spermatophyta</taxon>
        <taxon>Magnoliopsida</taxon>
        <taxon>Liliopsida</taxon>
        <taxon>Acoraceae</taxon>
        <taxon>Acorus</taxon>
    </lineage>
</organism>
<accession>A0AAV9AE77</accession>
<keyword evidence="1" id="KW-0472">Membrane</keyword>
<dbReference type="EMBL" id="JAUJYN010000010">
    <property type="protein sequence ID" value="KAK1262282.1"/>
    <property type="molecule type" value="Genomic_DNA"/>
</dbReference>
<proteinExistence type="predicted"/>
<name>A0AAV9AE77_ACOGR</name>
<dbReference type="AlphaFoldDB" id="A0AAV9AE77"/>
<comment type="caution">
    <text evidence="2">The sequence shown here is derived from an EMBL/GenBank/DDBJ whole genome shotgun (WGS) entry which is preliminary data.</text>
</comment>
<evidence type="ECO:0000256" key="1">
    <source>
        <dbReference type="SAM" id="Phobius"/>
    </source>
</evidence>
<evidence type="ECO:0000313" key="3">
    <source>
        <dbReference type="Proteomes" id="UP001179952"/>
    </source>
</evidence>
<sequence>MEFFNGLRHLFVCVFLYHVSAFMVMPAMTDVTMEALCPGRDDCALAIYLTGFQQAV</sequence>
<gene>
    <name evidence="2" type="ORF">QJS04_geneDACA001284</name>
</gene>
<dbReference type="Proteomes" id="UP001179952">
    <property type="component" value="Unassembled WGS sequence"/>
</dbReference>
<keyword evidence="1" id="KW-0812">Transmembrane</keyword>
<reference evidence="2" key="2">
    <citation type="submission" date="2023-06" db="EMBL/GenBank/DDBJ databases">
        <authorList>
            <person name="Ma L."/>
            <person name="Liu K.-W."/>
            <person name="Li Z."/>
            <person name="Hsiao Y.-Y."/>
            <person name="Qi Y."/>
            <person name="Fu T."/>
            <person name="Tang G."/>
            <person name="Zhang D."/>
            <person name="Sun W.-H."/>
            <person name="Liu D.-K."/>
            <person name="Li Y."/>
            <person name="Chen G.-Z."/>
            <person name="Liu X.-D."/>
            <person name="Liao X.-Y."/>
            <person name="Jiang Y.-T."/>
            <person name="Yu X."/>
            <person name="Hao Y."/>
            <person name="Huang J."/>
            <person name="Zhao X.-W."/>
            <person name="Ke S."/>
            <person name="Chen Y.-Y."/>
            <person name="Wu W.-L."/>
            <person name="Hsu J.-L."/>
            <person name="Lin Y.-F."/>
            <person name="Huang M.-D."/>
            <person name="Li C.-Y."/>
            <person name="Huang L."/>
            <person name="Wang Z.-W."/>
            <person name="Zhao X."/>
            <person name="Zhong W.-Y."/>
            <person name="Peng D.-H."/>
            <person name="Ahmad S."/>
            <person name="Lan S."/>
            <person name="Zhang J.-S."/>
            <person name="Tsai W.-C."/>
            <person name="Van De Peer Y."/>
            <person name="Liu Z.-J."/>
        </authorList>
    </citation>
    <scope>NUCLEOTIDE SEQUENCE</scope>
    <source>
        <strain evidence="2">SCP</strain>
        <tissue evidence="2">Leaves</tissue>
    </source>
</reference>
<keyword evidence="3" id="KW-1185">Reference proteome</keyword>
<feature type="transmembrane region" description="Helical" evidence="1">
    <location>
        <begin position="6"/>
        <end position="25"/>
    </location>
</feature>
<reference evidence="2" key="1">
    <citation type="journal article" date="2023" name="Nat. Commun.">
        <title>Diploid and tetraploid genomes of Acorus and the evolution of monocots.</title>
        <authorList>
            <person name="Ma L."/>
            <person name="Liu K.W."/>
            <person name="Li Z."/>
            <person name="Hsiao Y.Y."/>
            <person name="Qi Y."/>
            <person name="Fu T."/>
            <person name="Tang G.D."/>
            <person name="Zhang D."/>
            <person name="Sun W.H."/>
            <person name="Liu D.K."/>
            <person name="Li Y."/>
            <person name="Chen G.Z."/>
            <person name="Liu X.D."/>
            <person name="Liao X.Y."/>
            <person name="Jiang Y.T."/>
            <person name="Yu X."/>
            <person name="Hao Y."/>
            <person name="Huang J."/>
            <person name="Zhao X.W."/>
            <person name="Ke S."/>
            <person name="Chen Y.Y."/>
            <person name="Wu W.L."/>
            <person name="Hsu J.L."/>
            <person name="Lin Y.F."/>
            <person name="Huang M.D."/>
            <person name="Li C.Y."/>
            <person name="Huang L."/>
            <person name="Wang Z.W."/>
            <person name="Zhao X."/>
            <person name="Zhong W.Y."/>
            <person name="Peng D.H."/>
            <person name="Ahmad S."/>
            <person name="Lan S."/>
            <person name="Zhang J.S."/>
            <person name="Tsai W.C."/>
            <person name="Van de Peer Y."/>
            <person name="Liu Z.J."/>
        </authorList>
    </citation>
    <scope>NUCLEOTIDE SEQUENCE</scope>
    <source>
        <strain evidence="2">SCP</strain>
    </source>
</reference>
<evidence type="ECO:0000313" key="2">
    <source>
        <dbReference type="EMBL" id="KAK1262282.1"/>
    </source>
</evidence>
<protein>
    <submittedName>
        <fullName evidence="2">Uncharacterized protein</fullName>
    </submittedName>
</protein>